<dbReference type="SUPFAM" id="SSF53448">
    <property type="entry name" value="Nucleotide-diphospho-sugar transferases"/>
    <property type="match status" value="1"/>
</dbReference>
<comment type="caution">
    <text evidence="2">The sequence shown here is derived from an EMBL/GenBank/DDBJ whole genome shotgun (WGS) entry which is preliminary data.</text>
</comment>
<dbReference type="InterPro" id="IPR029044">
    <property type="entry name" value="Nucleotide-diphossugar_trans"/>
</dbReference>
<reference evidence="2 3" key="2">
    <citation type="submission" date="2015-01" db="EMBL/GenBank/DDBJ databases">
        <authorList>
            <consortium name="NBRP consortium"/>
            <person name="Sawabe T."/>
            <person name="Meirelles P."/>
            <person name="Feng G."/>
            <person name="Sayaka M."/>
            <person name="Hattori M."/>
            <person name="Ohkuma M."/>
        </authorList>
    </citation>
    <scope>NUCLEOTIDE SEQUENCE [LARGE SCALE GENOMIC DNA]</scope>
    <source>
        <strain evidence="2 3">JCM19232</strain>
    </source>
</reference>
<evidence type="ECO:0000259" key="1">
    <source>
        <dbReference type="Pfam" id="PF00535"/>
    </source>
</evidence>
<dbReference type="AlphaFoldDB" id="A0A0B8PJM5"/>
<dbReference type="Pfam" id="PF00535">
    <property type="entry name" value="Glycos_transf_2"/>
    <property type="match status" value="1"/>
</dbReference>
<evidence type="ECO:0000313" key="3">
    <source>
        <dbReference type="Proteomes" id="UP000031670"/>
    </source>
</evidence>
<accession>A0A0B8PJM5</accession>
<dbReference type="Gene3D" id="3.90.550.10">
    <property type="entry name" value="Spore Coat Polysaccharide Biosynthesis Protein SpsA, Chain A"/>
    <property type="match status" value="1"/>
</dbReference>
<gene>
    <name evidence="2" type="ORF">JCM19232_1455</name>
</gene>
<reference evidence="2 3" key="1">
    <citation type="submission" date="2015-01" db="EMBL/GenBank/DDBJ databases">
        <title>Vibrio sp. C5 JCM 19232 whole genome shotgun sequence.</title>
        <authorList>
            <person name="Sawabe T."/>
            <person name="Meirelles P."/>
            <person name="Feng G."/>
            <person name="Sayaka M."/>
            <person name="Hattori M."/>
            <person name="Ohkuma M."/>
        </authorList>
    </citation>
    <scope>NUCLEOTIDE SEQUENCE [LARGE SCALE GENOMIC DNA]</scope>
    <source>
        <strain evidence="2 3">JCM19232</strain>
    </source>
</reference>
<dbReference type="EMBL" id="BBSA01000008">
    <property type="protein sequence ID" value="GAM63308.1"/>
    <property type="molecule type" value="Genomic_DNA"/>
</dbReference>
<organism evidence="2 3">
    <name type="scientific">Vibrio ishigakensis</name>
    <dbReference type="NCBI Taxonomy" id="1481914"/>
    <lineage>
        <taxon>Bacteria</taxon>
        <taxon>Pseudomonadati</taxon>
        <taxon>Pseudomonadota</taxon>
        <taxon>Gammaproteobacteria</taxon>
        <taxon>Vibrionales</taxon>
        <taxon>Vibrionaceae</taxon>
        <taxon>Vibrio</taxon>
    </lineage>
</organism>
<sequence>MLTQTEQDFEYIIIDGGSTDKTLEILKVYENKYPKKIKILLGKR</sequence>
<dbReference type="Proteomes" id="UP000031670">
    <property type="component" value="Unassembled WGS sequence"/>
</dbReference>
<protein>
    <recommendedName>
        <fullName evidence="1">Glycosyltransferase 2-like domain-containing protein</fullName>
    </recommendedName>
</protein>
<evidence type="ECO:0000313" key="2">
    <source>
        <dbReference type="EMBL" id="GAM63308.1"/>
    </source>
</evidence>
<name>A0A0B8PJM5_9VIBR</name>
<feature type="domain" description="Glycosyltransferase 2-like" evidence="1">
    <location>
        <begin position="2"/>
        <end position="40"/>
    </location>
</feature>
<dbReference type="InterPro" id="IPR001173">
    <property type="entry name" value="Glyco_trans_2-like"/>
</dbReference>
<proteinExistence type="predicted"/>